<keyword evidence="1 4" id="KW-0560">Oxidoreductase</keyword>
<dbReference type="Pfam" id="PF00296">
    <property type="entry name" value="Bac_luciferase"/>
    <property type="match status" value="1"/>
</dbReference>
<gene>
    <name evidence="4" type="primary">fgd_3</name>
    <name evidence="4" type="ORF">DSM104329_01220</name>
</gene>
<keyword evidence="2" id="KW-0503">Monooxygenase</keyword>
<protein>
    <submittedName>
        <fullName evidence="4">F420-dependent glucose-6-phosphate dehydrogenase</fullName>
        <ecNumber evidence="4">1.1.98.2</ecNumber>
    </submittedName>
</protein>
<evidence type="ECO:0000259" key="3">
    <source>
        <dbReference type="Pfam" id="PF00296"/>
    </source>
</evidence>
<dbReference type="GO" id="GO:0052749">
    <property type="term" value="F:glucose-6-phosphate dehydrogenase (coenzyme F420) activity"/>
    <property type="evidence" value="ECO:0007669"/>
    <property type="project" value="UniProtKB-EC"/>
</dbReference>
<dbReference type="GO" id="GO:0005829">
    <property type="term" value="C:cytosol"/>
    <property type="evidence" value="ECO:0007669"/>
    <property type="project" value="TreeGrafter"/>
</dbReference>
<dbReference type="CDD" id="cd01097">
    <property type="entry name" value="Tetrahydromethanopterin_reductase"/>
    <property type="match status" value="1"/>
</dbReference>
<evidence type="ECO:0000313" key="4">
    <source>
        <dbReference type="EMBL" id="UGS34838.1"/>
    </source>
</evidence>
<dbReference type="KEGG" id="sbae:DSM104329_01220"/>
<dbReference type="PANTHER" id="PTHR30137">
    <property type="entry name" value="LUCIFERASE-LIKE MONOOXYGENASE"/>
    <property type="match status" value="1"/>
</dbReference>
<dbReference type="InterPro" id="IPR050766">
    <property type="entry name" value="Bact_Lucif_Oxidored"/>
</dbReference>
<dbReference type="GO" id="GO:0004497">
    <property type="term" value="F:monooxygenase activity"/>
    <property type="evidence" value="ECO:0007669"/>
    <property type="project" value="UniProtKB-KW"/>
</dbReference>
<dbReference type="EMBL" id="CP087164">
    <property type="protein sequence ID" value="UGS34838.1"/>
    <property type="molecule type" value="Genomic_DNA"/>
</dbReference>
<organism evidence="4 5">
    <name type="scientific">Capillimicrobium parvum</name>
    <dbReference type="NCBI Taxonomy" id="2884022"/>
    <lineage>
        <taxon>Bacteria</taxon>
        <taxon>Bacillati</taxon>
        <taxon>Actinomycetota</taxon>
        <taxon>Thermoleophilia</taxon>
        <taxon>Solirubrobacterales</taxon>
        <taxon>Capillimicrobiaceae</taxon>
        <taxon>Capillimicrobium</taxon>
    </lineage>
</organism>
<accession>A0A9E6XVF9</accession>
<name>A0A9E6XVF9_9ACTN</name>
<sequence length="339" mass="36903">MQVGIYMDLRNPPKWQRPWKGFYETALEQVVEAERLGIAAAWFSEHHFWEDGYLPQPLTFAAAAAARTKRIQLGAGVVLAPLRPAADIAEQGAVIDLISDGRFELGLGAGYVVPEFKTYGVSPKGRFEALEERAIEIRRLWEEGVATPAPLQEHMPIWIGGTGLRAARIAGRLGEGLLWPGPASLPEYRKALAGAGHDPDSARMGGLVQMVINDDPEAAWPRISPHLTYQWGSYAYYGGLDTVAPGMALLPDLDPESLRSGESVLLAPKFDVVTPDEAIRRLTEWMGDLPIEHILVWSSIAGMPDDLVARHIELLSTKVTPALREVGLPSPAPLAGAEA</sequence>
<dbReference type="GO" id="GO:0016705">
    <property type="term" value="F:oxidoreductase activity, acting on paired donors, with incorporation or reduction of molecular oxygen"/>
    <property type="evidence" value="ECO:0007669"/>
    <property type="project" value="InterPro"/>
</dbReference>
<dbReference type="AlphaFoldDB" id="A0A9E6XVF9"/>
<dbReference type="RefSeq" id="WP_259314504.1">
    <property type="nucleotide sequence ID" value="NZ_CP087164.1"/>
</dbReference>
<dbReference type="PANTHER" id="PTHR30137:SF8">
    <property type="entry name" value="BLR5498 PROTEIN"/>
    <property type="match status" value="1"/>
</dbReference>
<dbReference type="SUPFAM" id="SSF51679">
    <property type="entry name" value="Bacterial luciferase-like"/>
    <property type="match status" value="1"/>
</dbReference>
<dbReference type="Proteomes" id="UP001162834">
    <property type="component" value="Chromosome"/>
</dbReference>
<keyword evidence="5" id="KW-1185">Reference proteome</keyword>
<feature type="domain" description="Luciferase-like" evidence="3">
    <location>
        <begin position="23"/>
        <end position="227"/>
    </location>
</feature>
<evidence type="ECO:0000256" key="1">
    <source>
        <dbReference type="ARBA" id="ARBA00023002"/>
    </source>
</evidence>
<dbReference type="Gene3D" id="3.20.20.30">
    <property type="entry name" value="Luciferase-like domain"/>
    <property type="match status" value="1"/>
</dbReference>
<evidence type="ECO:0000313" key="5">
    <source>
        <dbReference type="Proteomes" id="UP001162834"/>
    </source>
</evidence>
<dbReference type="EC" id="1.1.98.2" evidence="4"/>
<evidence type="ECO:0000256" key="2">
    <source>
        <dbReference type="ARBA" id="ARBA00023033"/>
    </source>
</evidence>
<reference evidence="4" key="1">
    <citation type="journal article" date="2022" name="Int. J. Syst. Evol. Microbiol.">
        <title>Pseudomonas aegrilactucae sp. nov. and Pseudomonas morbosilactucae sp. nov., pathogens causing bacterial rot of lettuce in Japan.</title>
        <authorList>
            <person name="Sawada H."/>
            <person name="Fujikawa T."/>
            <person name="Satou M."/>
        </authorList>
    </citation>
    <scope>NUCLEOTIDE SEQUENCE</scope>
    <source>
        <strain evidence="4">0166_1</strain>
    </source>
</reference>
<dbReference type="InterPro" id="IPR036661">
    <property type="entry name" value="Luciferase-like_sf"/>
</dbReference>
<proteinExistence type="predicted"/>
<dbReference type="InterPro" id="IPR011251">
    <property type="entry name" value="Luciferase-like_dom"/>
</dbReference>